<comment type="caution">
    <text evidence="3">The sequence shown here is derived from an EMBL/GenBank/DDBJ whole genome shotgun (WGS) entry which is preliminary data.</text>
</comment>
<sequence>MVVMLLETRTGVSAENAPPHLSGFDLKPTVWDPHNPITGAYFVLDTHPASHLQSSLLVTNTGTVRGTVVLYPVDAFTAPTGGTAYRDRKDARKEVGTWIKLSQEKITLGPGQSANIPFEISIPAHVRAGDHVGGIVAEDLALRPVVPSNMPVHIRELRAVAVQLNLPGPAIEKLEATGIQPDGGTTYQRIQIGLRNTGNKMVKANGTLRILDDKGQIVQKQEVRYGTFLPQTAILTRLNIRHKALPIGHYKALLNLHYGHKQILDYTTAFTIKPKKTFTGAVESLVKLGDSEDLLTLFAPWQLALGGAIGLLLAGGVGYWLVKSCMRLARQLPRRQ</sequence>
<proteinExistence type="predicted"/>
<reference evidence="4" key="1">
    <citation type="submission" date="2018-12" db="EMBL/GenBank/DDBJ databases">
        <title>Tengunoibacter tsumagoiensis gen. nov., sp. nov., Dictyobacter kobayashii sp. nov., D. alpinus sp. nov., and D. joshuensis sp. nov. and description of Dictyobacteraceae fam. nov. within the order Ktedonobacterales isolated from Tengu-no-mugimeshi.</title>
        <authorList>
            <person name="Wang C.M."/>
            <person name="Zheng Y."/>
            <person name="Sakai Y."/>
            <person name="Toyoda A."/>
            <person name="Minakuchi Y."/>
            <person name="Abe K."/>
            <person name="Yokota A."/>
            <person name="Yabe S."/>
        </authorList>
    </citation>
    <scope>NUCLEOTIDE SEQUENCE [LARGE SCALE GENOMIC DNA]</scope>
    <source>
        <strain evidence="4">Uno16</strain>
    </source>
</reference>
<feature type="domain" description="WxL Interacting Protein peptidoglycan binding" evidence="2">
    <location>
        <begin position="39"/>
        <end position="137"/>
    </location>
</feature>
<gene>
    <name evidence="3" type="ORF">KDA_72250</name>
</gene>
<keyword evidence="1" id="KW-0812">Transmembrane</keyword>
<organism evidence="3 4">
    <name type="scientific">Dictyobacter alpinus</name>
    <dbReference type="NCBI Taxonomy" id="2014873"/>
    <lineage>
        <taxon>Bacteria</taxon>
        <taxon>Bacillati</taxon>
        <taxon>Chloroflexota</taxon>
        <taxon>Ktedonobacteria</taxon>
        <taxon>Ktedonobacterales</taxon>
        <taxon>Dictyobacteraceae</taxon>
        <taxon>Dictyobacter</taxon>
    </lineage>
</organism>
<dbReference type="RefSeq" id="WP_161982683.1">
    <property type="nucleotide sequence ID" value="NZ_BIFT01000002.1"/>
</dbReference>
<evidence type="ECO:0000259" key="2">
    <source>
        <dbReference type="Pfam" id="PF06030"/>
    </source>
</evidence>
<keyword evidence="1" id="KW-1133">Transmembrane helix</keyword>
<dbReference type="EMBL" id="BIFT01000002">
    <property type="protein sequence ID" value="GCE31741.1"/>
    <property type="molecule type" value="Genomic_DNA"/>
</dbReference>
<dbReference type="InterPro" id="IPR010317">
    <property type="entry name" value="WxLIP_PGBD"/>
</dbReference>
<keyword evidence="4" id="KW-1185">Reference proteome</keyword>
<dbReference type="Pfam" id="PF06030">
    <property type="entry name" value="WxLIP_PGBD"/>
    <property type="match status" value="1"/>
</dbReference>
<dbReference type="Proteomes" id="UP000287171">
    <property type="component" value="Unassembled WGS sequence"/>
</dbReference>
<dbReference type="AlphaFoldDB" id="A0A402BK64"/>
<feature type="transmembrane region" description="Helical" evidence="1">
    <location>
        <begin position="301"/>
        <end position="322"/>
    </location>
</feature>
<keyword evidence="1" id="KW-0472">Membrane</keyword>
<protein>
    <recommendedName>
        <fullName evidence="2">WxL Interacting Protein peptidoglycan binding domain-containing protein</fullName>
    </recommendedName>
</protein>
<evidence type="ECO:0000313" key="3">
    <source>
        <dbReference type="EMBL" id="GCE31741.1"/>
    </source>
</evidence>
<name>A0A402BK64_9CHLR</name>
<evidence type="ECO:0000313" key="4">
    <source>
        <dbReference type="Proteomes" id="UP000287171"/>
    </source>
</evidence>
<evidence type="ECO:0000256" key="1">
    <source>
        <dbReference type="SAM" id="Phobius"/>
    </source>
</evidence>
<accession>A0A402BK64</accession>